<keyword evidence="2" id="KW-1185">Reference proteome</keyword>
<sequence length="188" mass="21499">MCSDFFFFQNLKSNQMYGPLFRTFRGLILTGWQRYDHFAVLCEILPVGLPSAVMNLMIAESDEKSSAASILRRVADTLNCTSKISIESVSSFSFCEFPGSELFYAIHVTLRERIEAIEAEVFEHQQVKGWLGRFNVRHNYTQLWYLLQLESIITSHFEGMLEVVCAAALFKAFSVPTVLIYCAYVVYA</sequence>
<name>A0A183DAE9_9BILA</name>
<evidence type="ECO:0000313" key="3">
    <source>
        <dbReference type="WBParaSite" id="GPUH_0000569801-mRNA-1"/>
    </source>
</evidence>
<dbReference type="PANTHER" id="PTHR21040:SF8">
    <property type="entry name" value="BCDNA.GH04120"/>
    <property type="match status" value="1"/>
</dbReference>
<dbReference type="GO" id="GO:0015929">
    <property type="term" value="F:hexosaminidase activity"/>
    <property type="evidence" value="ECO:0007669"/>
    <property type="project" value="InterPro"/>
</dbReference>
<gene>
    <name evidence="1" type="ORF">GPUH_LOCUS5691</name>
</gene>
<dbReference type="PANTHER" id="PTHR21040">
    <property type="entry name" value="BCDNA.GH04120"/>
    <property type="match status" value="1"/>
</dbReference>
<organism evidence="3">
    <name type="scientific">Gongylonema pulchrum</name>
    <dbReference type="NCBI Taxonomy" id="637853"/>
    <lineage>
        <taxon>Eukaryota</taxon>
        <taxon>Metazoa</taxon>
        <taxon>Ecdysozoa</taxon>
        <taxon>Nematoda</taxon>
        <taxon>Chromadorea</taxon>
        <taxon>Rhabditida</taxon>
        <taxon>Spirurina</taxon>
        <taxon>Spiruromorpha</taxon>
        <taxon>Spiruroidea</taxon>
        <taxon>Gongylonematidae</taxon>
        <taxon>Gongylonema</taxon>
    </lineage>
</organism>
<dbReference type="Proteomes" id="UP000271098">
    <property type="component" value="Unassembled WGS sequence"/>
</dbReference>
<dbReference type="EMBL" id="UYRT01012392">
    <property type="protein sequence ID" value="VDK51786.1"/>
    <property type="molecule type" value="Genomic_DNA"/>
</dbReference>
<reference evidence="3" key="1">
    <citation type="submission" date="2016-06" db="UniProtKB">
        <authorList>
            <consortium name="WormBaseParasite"/>
        </authorList>
    </citation>
    <scope>IDENTIFICATION</scope>
</reference>
<dbReference type="OrthoDB" id="47475at2759"/>
<protein>
    <submittedName>
        <fullName evidence="3">Anoctamin</fullName>
    </submittedName>
</protein>
<proteinExistence type="predicted"/>
<evidence type="ECO:0000313" key="1">
    <source>
        <dbReference type="EMBL" id="VDK51786.1"/>
    </source>
</evidence>
<reference evidence="1 2" key="2">
    <citation type="submission" date="2018-11" db="EMBL/GenBank/DDBJ databases">
        <authorList>
            <consortium name="Pathogen Informatics"/>
        </authorList>
    </citation>
    <scope>NUCLEOTIDE SEQUENCE [LARGE SCALE GENOMIC DNA]</scope>
</reference>
<dbReference type="WBParaSite" id="GPUH_0000569801-mRNA-1">
    <property type="protein sequence ID" value="GPUH_0000569801-mRNA-1"/>
    <property type="gene ID" value="GPUH_0000569801"/>
</dbReference>
<dbReference type="InterPro" id="IPR038901">
    <property type="entry name" value="HEXDC-like"/>
</dbReference>
<accession>A0A183DAE9</accession>
<dbReference type="AlphaFoldDB" id="A0A183DAE9"/>
<evidence type="ECO:0000313" key="2">
    <source>
        <dbReference type="Proteomes" id="UP000271098"/>
    </source>
</evidence>